<reference evidence="1 2" key="1">
    <citation type="submission" date="2016-12" db="EMBL/GenBank/DDBJ databases">
        <title>The new phylogeny of genus Mycobacterium.</title>
        <authorList>
            <person name="Tortoli E."/>
            <person name="Trovato A."/>
            <person name="Cirillo D.M."/>
        </authorList>
    </citation>
    <scope>NUCLEOTIDE SEQUENCE [LARGE SCALE GENOMIC DNA]</scope>
    <source>
        <strain evidence="1 2">DSM 45130</strain>
    </source>
</reference>
<dbReference type="Proteomes" id="UP000192801">
    <property type="component" value="Unassembled WGS sequence"/>
</dbReference>
<evidence type="ECO:0000313" key="1">
    <source>
        <dbReference type="EMBL" id="ORA72173.1"/>
    </source>
</evidence>
<dbReference type="Gene3D" id="3.90.1720.10">
    <property type="entry name" value="endopeptidase domain like (from Nostoc punctiforme)"/>
    <property type="match status" value="1"/>
</dbReference>
<dbReference type="InterPro" id="IPR006311">
    <property type="entry name" value="TAT_signal"/>
</dbReference>
<dbReference type="EMBL" id="MVHS01000009">
    <property type="protein sequence ID" value="ORA72173.1"/>
    <property type="molecule type" value="Genomic_DNA"/>
</dbReference>
<dbReference type="InterPro" id="IPR038765">
    <property type="entry name" value="Papain-like_cys_pep_sf"/>
</dbReference>
<dbReference type="AlphaFoldDB" id="A0A1X0DIE4"/>
<gene>
    <name evidence="1" type="ORF">BST26_05965</name>
</gene>
<sequence>MFHGSSSSTTTARRRRLLRGLAAGLAATLAVPALALAAPANAATGTAKVKTQRMTDATLKSTQHGWYEAGQKLTLVCSKRGQSIKGYFSFNLPNGGWDNLWYRTSDGHYVGDVDIDTGTFNAVAPDCSKVDNPAPANTPAPVAATNGRPKGQTLGSNPYAAGYAGYCTYGAQEFVKRNAGYYLNETRHAMYWDDDARARGWKVVLDAEPRSVVVFEPSVVGGVGHVAWVNSVDKRSDGRYINITEMNYGAGGTEANGYRTKGFNKENNRIVKDVPGMSYILIP</sequence>
<comment type="caution">
    <text evidence="1">The sequence shown here is derived from an EMBL/GenBank/DDBJ whole genome shotgun (WGS) entry which is preliminary data.</text>
</comment>
<name>A0A1X0DIE4_9MYCO</name>
<protein>
    <submittedName>
        <fullName evidence="1">Uncharacterized protein</fullName>
    </submittedName>
</protein>
<dbReference type="Pfam" id="PF05257">
    <property type="entry name" value="CHAP"/>
    <property type="match status" value="1"/>
</dbReference>
<proteinExistence type="predicted"/>
<organism evidence="1 2">
    <name type="scientific">Mycolicibacterium insubricum</name>
    <dbReference type="NCBI Taxonomy" id="444597"/>
    <lineage>
        <taxon>Bacteria</taxon>
        <taxon>Bacillati</taxon>
        <taxon>Actinomycetota</taxon>
        <taxon>Actinomycetes</taxon>
        <taxon>Mycobacteriales</taxon>
        <taxon>Mycobacteriaceae</taxon>
        <taxon>Mycolicibacterium</taxon>
    </lineage>
</organism>
<dbReference type="RefSeq" id="WP_163787848.1">
    <property type="nucleotide sequence ID" value="NZ_AP022618.1"/>
</dbReference>
<dbReference type="STRING" id="444597.BST26_05965"/>
<keyword evidence="2" id="KW-1185">Reference proteome</keyword>
<evidence type="ECO:0000313" key="2">
    <source>
        <dbReference type="Proteomes" id="UP000192801"/>
    </source>
</evidence>
<dbReference type="InterPro" id="IPR007921">
    <property type="entry name" value="CHAP_dom"/>
</dbReference>
<dbReference type="PROSITE" id="PS50911">
    <property type="entry name" value="CHAP"/>
    <property type="match status" value="1"/>
</dbReference>
<dbReference type="PROSITE" id="PS51318">
    <property type="entry name" value="TAT"/>
    <property type="match status" value="1"/>
</dbReference>
<accession>A0A1X0DIE4</accession>
<dbReference type="SUPFAM" id="SSF54001">
    <property type="entry name" value="Cysteine proteinases"/>
    <property type="match status" value="1"/>
</dbReference>